<accession>A0A9D4H0Q6</accession>
<feature type="compositionally biased region" description="Acidic residues" evidence="9">
    <location>
        <begin position="120"/>
        <end position="131"/>
    </location>
</feature>
<evidence type="ECO:0000256" key="1">
    <source>
        <dbReference type="ARBA" id="ARBA00004167"/>
    </source>
</evidence>
<evidence type="ECO:0000256" key="2">
    <source>
        <dbReference type="ARBA" id="ARBA00004308"/>
    </source>
</evidence>
<evidence type="ECO:0000256" key="8">
    <source>
        <dbReference type="PROSITE-ProRule" id="PRU00124"/>
    </source>
</evidence>
<gene>
    <name evidence="10" type="ORF">DPMN_129166</name>
</gene>
<evidence type="ECO:0000256" key="6">
    <source>
        <dbReference type="ARBA" id="ARBA00023136"/>
    </source>
</evidence>
<dbReference type="PANTHER" id="PTHR24270:SF8">
    <property type="entry name" value="LD11117P-RELATED"/>
    <property type="match status" value="1"/>
</dbReference>
<dbReference type="Gene3D" id="4.10.400.10">
    <property type="entry name" value="Low-density Lipoprotein Receptor"/>
    <property type="match status" value="2"/>
</dbReference>
<dbReference type="InterPro" id="IPR036055">
    <property type="entry name" value="LDL_receptor-like_sf"/>
</dbReference>
<dbReference type="PROSITE" id="PS50068">
    <property type="entry name" value="LDLRA_2"/>
    <property type="match status" value="2"/>
</dbReference>
<dbReference type="PRINTS" id="PR00261">
    <property type="entry name" value="LDLRECEPTOR"/>
</dbReference>
<evidence type="ECO:0000256" key="4">
    <source>
        <dbReference type="ARBA" id="ARBA00022737"/>
    </source>
</evidence>
<dbReference type="PANTHER" id="PTHR24270">
    <property type="entry name" value="LOW-DENSITY LIPOPROTEIN RECEPTOR-RELATED"/>
    <property type="match status" value="1"/>
</dbReference>
<evidence type="ECO:0000313" key="11">
    <source>
        <dbReference type="Proteomes" id="UP000828390"/>
    </source>
</evidence>
<protein>
    <submittedName>
        <fullName evidence="10">Uncharacterized protein</fullName>
    </submittedName>
</protein>
<dbReference type="GO" id="GO:0012505">
    <property type="term" value="C:endomembrane system"/>
    <property type="evidence" value="ECO:0007669"/>
    <property type="project" value="UniProtKB-SubCell"/>
</dbReference>
<dbReference type="GO" id="GO:0016192">
    <property type="term" value="P:vesicle-mediated transport"/>
    <property type="evidence" value="ECO:0007669"/>
    <property type="project" value="UniProtKB-ARBA"/>
</dbReference>
<reference evidence="10" key="2">
    <citation type="submission" date="2020-11" db="EMBL/GenBank/DDBJ databases">
        <authorList>
            <person name="McCartney M.A."/>
            <person name="Auch B."/>
            <person name="Kono T."/>
            <person name="Mallez S."/>
            <person name="Becker A."/>
            <person name="Gohl D.M."/>
            <person name="Silverstein K.A.T."/>
            <person name="Koren S."/>
            <person name="Bechman K.B."/>
            <person name="Herman A."/>
            <person name="Abrahante J.E."/>
            <person name="Garbe J."/>
        </authorList>
    </citation>
    <scope>NUCLEOTIDE SEQUENCE</scope>
    <source>
        <strain evidence="10">Duluth1</strain>
        <tissue evidence="10">Whole animal</tissue>
    </source>
</reference>
<reference evidence="10" key="1">
    <citation type="journal article" date="2019" name="bioRxiv">
        <title>The Genome of the Zebra Mussel, Dreissena polymorpha: A Resource for Invasive Species Research.</title>
        <authorList>
            <person name="McCartney M.A."/>
            <person name="Auch B."/>
            <person name="Kono T."/>
            <person name="Mallez S."/>
            <person name="Zhang Y."/>
            <person name="Obille A."/>
            <person name="Becker A."/>
            <person name="Abrahante J.E."/>
            <person name="Garbe J."/>
            <person name="Badalamenti J.P."/>
            <person name="Herman A."/>
            <person name="Mangelson H."/>
            <person name="Liachko I."/>
            <person name="Sullivan S."/>
            <person name="Sone E.D."/>
            <person name="Koren S."/>
            <person name="Silverstein K.A.T."/>
            <person name="Beckman K.B."/>
            <person name="Gohl D.M."/>
        </authorList>
    </citation>
    <scope>NUCLEOTIDE SEQUENCE</scope>
    <source>
        <strain evidence="10">Duluth1</strain>
        <tissue evidence="10">Whole animal</tissue>
    </source>
</reference>
<comment type="caution">
    <text evidence="10">The sequence shown here is derived from an EMBL/GenBank/DDBJ whole genome shotgun (WGS) entry which is preliminary data.</text>
</comment>
<evidence type="ECO:0000256" key="5">
    <source>
        <dbReference type="ARBA" id="ARBA00022989"/>
    </source>
</evidence>
<dbReference type="Proteomes" id="UP000828390">
    <property type="component" value="Unassembled WGS sequence"/>
</dbReference>
<feature type="disulfide bond" evidence="8">
    <location>
        <begin position="449"/>
        <end position="461"/>
    </location>
</feature>
<keyword evidence="4" id="KW-0677">Repeat</keyword>
<evidence type="ECO:0000313" key="10">
    <source>
        <dbReference type="EMBL" id="KAH3827236.1"/>
    </source>
</evidence>
<dbReference type="Pfam" id="PF00057">
    <property type="entry name" value="Ldl_recept_a"/>
    <property type="match status" value="2"/>
</dbReference>
<dbReference type="EMBL" id="JAIWYP010000005">
    <property type="protein sequence ID" value="KAH3827236.1"/>
    <property type="molecule type" value="Genomic_DNA"/>
</dbReference>
<feature type="disulfide bond" evidence="8">
    <location>
        <begin position="456"/>
        <end position="474"/>
    </location>
</feature>
<keyword evidence="5" id="KW-1133">Transmembrane helix</keyword>
<dbReference type="InterPro" id="IPR002172">
    <property type="entry name" value="LDrepeatLR_classA_rpt"/>
</dbReference>
<feature type="region of interest" description="Disordered" evidence="9">
    <location>
        <begin position="120"/>
        <end position="148"/>
    </location>
</feature>
<keyword evidence="3" id="KW-0812">Transmembrane</keyword>
<dbReference type="SMART" id="SM00192">
    <property type="entry name" value="LDLa"/>
    <property type="match status" value="2"/>
</dbReference>
<dbReference type="InterPro" id="IPR050685">
    <property type="entry name" value="LDLR"/>
</dbReference>
<comment type="subcellular location">
    <subcellularLocation>
        <location evidence="2">Endomembrane system</location>
    </subcellularLocation>
    <subcellularLocation>
        <location evidence="1">Membrane</location>
        <topology evidence="1">Single-pass membrane protein</topology>
    </subcellularLocation>
</comment>
<name>A0A9D4H0Q6_DREPO</name>
<dbReference type="AlphaFoldDB" id="A0A9D4H0Q6"/>
<proteinExistence type="predicted"/>
<sequence length="632" mass="68653">METYPGNPICCEKVDVLGLLSYLDIFGTAPVECNLSDADQTSPLSPLDTRGIVLADKPSTIYWGPLPFLSCITRSTGCYDTKQKTTRRMEVKFKHMSQPATREEKDFEFAGEKAAQLSDDEDLLADQEGSGDTEGSGEAPISRETVTPVLSGKPLGVPTLYRAKVNVTSLSFTVEIQSARAERRLSSLAITLQLENAINTLLASRLRGQIRCRIVDYEPGSLIAVFDIDTDGSQSEDEIAAVLKGSLRSGLLNGYSVSPEGFQFSRVRTGTAECSATVGRQAVAQPRRAANTNAHLMVTNTFPCRGFVISWNYSSVDTSRGYIGIFREMSETEFTLVDYTAVTPGSVGPQRVVLTKPILVENGDFIGIFYDVGARGSIGMIDSDTRVSPDARPDLYSTYQLSASTSDFTNGTFRVADISTTEMLSAFAVQAEMSYANVPEPTTPAVTECTSQQYRCRSGECIPGEFRCDNQFDCADGSDEEDGCVNSGSSQECKEKEFRCRNSGQCIAQDLVCDSVDDCGDNSDEEVIDCGPGPVLITSYKDSSSPTAYTLSWTRPRGNTTVNSYTLKWRKLVASLASSSVAVEAASVLTCYVTATQTAPMILMRQQTVVLQCCVQRVLSHAHFLTIPLNVN</sequence>
<evidence type="ECO:0000256" key="3">
    <source>
        <dbReference type="ARBA" id="ARBA00022692"/>
    </source>
</evidence>
<dbReference type="InterPro" id="IPR023415">
    <property type="entry name" value="LDLR_class-A_CS"/>
</dbReference>
<dbReference type="PROSITE" id="PS01209">
    <property type="entry name" value="LDLRA_1"/>
    <property type="match status" value="1"/>
</dbReference>
<comment type="caution">
    <text evidence="8">Lacks conserved residue(s) required for the propagation of feature annotation.</text>
</comment>
<dbReference type="SUPFAM" id="SSF57424">
    <property type="entry name" value="LDL receptor-like module"/>
    <property type="match status" value="2"/>
</dbReference>
<keyword evidence="7 8" id="KW-1015">Disulfide bond</keyword>
<evidence type="ECO:0000256" key="7">
    <source>
        <dbReference type="ARBA" id="ARBA00023157"/>
    </source>
</evidence>
<organism evidence="10 11">
    <name type="scientific">Dreissena polymorpha</name>
    <name type="common">Zebra mussel</name>
    <name type="synonym">Mytilus polymorpha</name>
    <dbReference type="NCBI Taxonomy" id="45954"/>
    <lineage>
        <taxon>Eukaryota</taxon>
        <taxon>Metazoa</taxon>
        <taxon>Spiralia</taxon>
        <taxon>Lophotrochozoa</taxon>
        <taxon>Mollusca</taxon>
        <taxon>Bivalvia</taxon>
        <taxon>Autobranchia</taxon>
        <taxon>Heteroconchia</taxon>
        <taxon>Euheterodonta</taxon>
        <taxon>Imparidentia</taxon>
        <taxon>Neoheterodontei</taxon>
        <taxon>Myida</taxon>
        <taxon>Dreissenoidea</taxon>
        <taxon>Dreissenidae</taxon>
        <taxon>Dreissena</taxon>
    </lineage>
</organism>
<dbReference type="GO" id="GO:0005886">
    <property type="term" value="C:plasma membrane"/>
    <property type="evidence" value="ECO:0007669"/>
    <property type="project" value="TreeGrafter"/>
</dbReference>
<keyword evidence="11" id="KW-1185">Reference proteome</keyword>
<keyword evidence="6" id="KW-0472">Membrane</keyword>
<evidence type="ECO:0000256" key="9">
    <source>
        <dbReference type="SAM" id="MobiDB-lite"/>
    </source>
</evidence>
<dbReference type="CDD" id="cd00112">
    <property type="entry name" value="LDLa"/>
    <property type="match status" value="2"/>
</dbReference>